<dbReference type="PANTHER" id="PTHR23150:SF19">
    <property type="entry name" value="FORMYLGLYCINE-GENERATING ENZYME"/>
    <property type="match status" value="1"/>
</dbReference>
<proteinExistence type="predicted"/>
<organism evidence="4 5">
    <name type="scientific">Rhodovibrio sodomensis</name>
    <dbReference type="NCBI Taxonomy" id="1088"/>
    <lineage>
        <taxon>Bacteria</taxon>
        <taxon>Pseudomonadati</taxon>
        <taxon>Pseudomonadota</taxon>
        <taxon>Alphaproteobacteria</taxon>
        <taxon>Rhodospirillales</taxon>
        <taxon>Rhodovibrionaceae</taxon>
        <taxon>Rhodovibrio</taxon>
    </lineage>
</organism>
<dbReference type="PANTHER" id="PTHR23150">
    <property type="entry name" value="SULFATASE MODIFYING FACTOR 1, 2"/>
    <property type="match status" value="1"/>
</dbReference>
<gene>
    <name evidence="4" type="ORF">CKO28_10110</name>
</gene>
<sequence>MVRRFRNDRGHDVSEVCTTNARGQAGPGMTMRLNPGSHVNARVCTPCRAPASMATSWTSPQACPRPRKRKAVMPSWTRPFPPLGRTARLANGLLAVGPVAVGLVAVGLLGLPSRAAEAQAPGPPTDRRIDPGAAPVSTAAQAAMVAIPAGTYPIGDPQGRRSARPAHDVTLTGFAIDRTEVTNAAFAEYLNALDLDVQRPFAATEAGPNNFADETRSQLLEDGPAQAPYPIVALDDPEARIGYRDGAFRAADGYADHPVAETTWRGARDYCRWRGARLPTEAEWEAAARGQQARRYPWGAAAPSDARVYAGYPSGQTAPVGSRPKGATPRGLQDMAGSLAEWTASLVRPYPYKADDGRNDPTAAGPRITRGGDYVFDTAPDQLTTYFRDGFSRAPRDGHRHIGFRCARDSG</sequence>
<evidence type="ECO:0000313" key="4">
    <source>
        <dbReference type="EMBL" id="MBK1668388.1"/>
    </source>
</evidence>
<feature type="domain" description="Sulfatase-modifying factor enzyme-like" evidence="3">
    <location>
        <begin position="142"/>
        <end position="408"/>
    </location>
</feature>
<keyword evidence="2" id="KW-1133">Transmembrane helix</keyword>
<dbReference type="Gene3D" id="3.90.1580.10">
    <property type="entry name" value="paralog of FGE (formylglycine-generating enzyme)"/>
    <property type="match status" value="1"/>
</dbReference>
<dbReference type="InterPro" id="IPR016187">
    <property type="entry name" value="CTDL_fold"/>
</dbReference>
<evidence type="ECO:0000313" key="5">
    <source>
        <dbReference type="Proteomes" id="UP001296873"/>
    </source>
</evidence>
<dbReference type="InterPro" id="IPR005532">
    <property type="entry name" value="SUMF_dom"/>
</dbReference>
<dbReference type="InterPro" id="IPR051043">
    <property type="entry name" value="Sulfatase_Mod_Factor_Kinase"/>
</dbReference>
<dbReference type="Pfam" id="PF03781">
    <property type="entry name" value="FGE-sulfatase"/>
    <property type="match status" value="1"/>
</dbReference>
<feature type="region of interest" description="Disordered" evidence="1">
    <location>
        <begin position="54"/>
        <end position="76"/>
    </location>
</feature>
<dbReference type="SUPFAM" id="SSF56436">
    <property type="entry name" value="C-type lectin-like"/>
    <property type="match status" value="1"/>
</dbReference>
<dbReference type="InterPro" id="IPR042095">
    <property type="entry name" value="SUMF_sf"/>
</dbReference>
<evidence type="ECO:0000256" key="2">
    <source>
        <dbReference type="SAM" id="Phobius"/>
    </source>
</evidence>
<dbReference type="EMBL" id="NRRL01000022">
    <property type="protein sequence ID" value="MBK1668388.1"/>
    <property type="molecule type" value="Genomic_DNA"/>
</dbReference>
<dbReference type="Proteomes" id="UP001296873">
    <property type="component" value="Unassembled WGS sequence"/>
</dbReference>
<feature type="transmembrane region" description="Helical" evidence="2">
    <location>
        <begin position="89"/>
        <end position="111"/>
    </location>
</feature>
<name>A0ABS1DFU5_9PROT</name>
<evidence type="ECO:0000256" key="1">
    <source>
        <dbReference type="SAM" id="MobiDB-lite"/>
    </source>
</evidence>
<reference evidence="4 5" key="1">
    <citation type="journal article" date="2020" name="Microorganisms">
        <title>Osmotic Adaptation and Compatible Solute Biosynthesis of Phototrophic Bacteria as Revealed from Genome Analyses.</title>
        <authorList>
            <person name="Imhoff J.F."/>
            <person name="Rahn T."/>
            <person name="Kunzel S."/>
            <person name="Keller A."/>
            <person name="Neulinger S.C."/>
        </authorList>
    </citation>
    <scope>NUCLEOTIDE SEQUENCE [LARGE SCALE GENOMIC DNA]</scope>
    <source>
        <strain evidence="4 5">DSM 9895</strain>
    </source>
</reference>
<comment type="caution">
    <text evidence="4">The sequence shown here is derived from an EMBL/GenBank/DDBJ whole genome shotgun (WGS) entry which is preliminary data.</text>
</comment>
<keyword evidence="2" id="KW-0472">Membrane</keyword>
<evidence type="ECO:0000259" key="3">
    <source>
        <dbReference type="Pfam" id="PF03781"/>
    </source>
</evidence>
<keyword evidence="5" id="KW-1185">Reference proteome</keyword>
<feature type="region of interest" description="Disordered" evidence="1">
    <location>
        <begin position="353"/>
        <end position="373"/>
    </location>
</feature>
<accession>A0ABS1DFU5</accession>
<protein>
    <recommendedName>
        <fullName evidence="3">Sulfatase-modifying factor enzyme-like domain-containing protein</fullName>
    </recommendedName>
</protein>
<keyword evidence="2" id="KW-0812">Transmembrane</keyword>